<gene>
    <name evidence="2" type="ORF">CIB87_01370</name>
</gene>
<keyword evidence="1" id="KW-0812">Transmembrane</keyword>
<proteinExistence type="predicted"/>
<feature type="transmembrane region" description="Helical" evidence="1">
    <location>
        <begin position="103"/>
        <end position="124"/>
    </location>
</feature>
<feature type="transmembrane region" description="Helical" evidence="1">
    <location>
        <begin position="47"/>
        <end position="67"/>
    </location>
</feature>
<dbReference type="RefSeq" id="WP_114894262.1">
    <property type="nucleotide sequence ID" value="NZ_CP022674.1"/>
</dbReference>
<keyword evidence="1" id="KW-1133">Transmembrane helix</keyword>
<evidence type="ECO:0000256" key="1">
    <source>
        <dbReference type="SAM" id="Phobius"/>
    </source>
</evidence>
<organism evidence="2 3">
    <name type="scientific">Priestia megaterium</name>
    <name type="common">Bacillus megaterium</name>
    <dbReference type="NCBI Taxonomy" id="1404"/>
    <lineage>
        <taxon>Bacteria</taxon>
        <taxon>Bacillati</taxon>
        <taxon>Bacillota</taxon>
        <taxon>Bacilli</taxon>
        <taxon>Bacillales</taxon>
        <taxon>Bacillaceae</taxon>
        <taxon>Priestia</taxon>
    </lineage>
</organism>
<name>A0AA86LRD7_PRIMG</name>
<accession>A0AA86LRD7</accession>
<protein>
    <submittedName>
        <fullName evidence="2">MFS transporter</fullName>
    </submittedName>
</protein>
<feature type="transmembrane region" description="Helical" evidence="1">
    <location>
        <begin position="9"/>
        <end position="27"/>
    </location>
</feature>
<reference evidence="2 3" key="1">
    <citation type="submission" date="2017-07" db="EMBL/GenBank/DDBJ databases">
        <title>Isolation and development of strain Bacillus megaterium SR7 for enhanced growth and metabolite production under supercritical carbon dioxide.</title>
        <authorList>
            <person name="Freedman A.J.E."/>
            <person name="Peet K.C."/>
            <person name="Boock J.T."/>
            <person name="Penn K."/>
            <person name="Prather K.L.J."/>
            <person name="Thompson J.R."/>
        </authorList>
    </citation>
    <scope>NUCLEOTIDE SEQUENCE [LARGE SCALE GENOMIC DNA]</scope>
    <source>
        <strain evidence="2 3">SR7</strain>
    </source>
</reference>
<dbReference type="AlphaFoldDB" id="A0AA86LRD7"/>
<evidence type="ECO:0000313" key="2">
    <source>
        <dbReference type="EMBL" id="AXI27720.1"/>
    </source>
</evidence>
<feature type="transmembrane region" description="Helical" evidence="1">
    <location>
        <begin position="130"/>
        <end position="149"/>
    </location>
</feature>
<keyword evidence="1" id="KW-0472">Membrane</keyword>
<dbReference type="EMBL" id="CP022674">
    <property type="protein sequence ID" value="AXI27720.1"/>
    <property type="molecule type" value="Genomic_DNA"/>
</dbReference>
<sequence length="156" mass="17922">MLSNVIKSYLLNVVSLLCAGWVLYDVLNLNAQLSEIMKHPEPPWEATMSISSFTSFIVLLIVVFFYYRARKKTKNVSLLLFPFEFAEDDEREKMMTAEACKKAFVFLLFSFPIGGGLMTLYPLLSNSFSFYPVAVILLLLLIQLTVYYVSISKIYR</sequence>
<dbReference type="Proteomes" id="UP000253834">
    <property type="component" value="Chromosome"/>
</dbReference>
<evidence type="ECO:0000313" key="3">
    <source>
        <dbReference type="Proteomes" id="UP000253834"/>
    </source>
</evidence>